<keyword evidence="1" id="KW-0472">Membrane</keyword>
<name>A0ABP9R271_9RHOO</name>
<dbReference type="SUPFAM" id="SSF103481">
    <property type="entry name" value="Multidrug resistance efflux transporter EmrE"/>
    <property type="match status" value="2"/>
</dbReference>
<dbReference type="Gene3D" id="1.10.3730.20">
    <property type="match status" value="1"/>
</dbReference>
<dbReference type="EMBL" id="BAABLD010000017">
    <property type="protein sequence ID" value="GAA5170605.1"/>
    <property type="molecule type" value="Genomic_DNA"/>
</dbReference>
<keyword evidence="1" id="KW-1133">Transmembrane helix</keyword>
<comment type="caution">
    <text evidence="3">The sequence shown here is derived from an EMBL/GenBank/DDBJ whole genome shotgun (WGS) entry which is preliminary data.</text>
</comment>
<feature type="transmembrane region" description="Helical" evidence="1">
    <location>
        <begin position="195"/>
        <end position="214"/>
    </location>
</feature>
<dbReference type="PANTHER" id="PTHR22911:SF76">
    <property type="entry name" value="EAMA DOMAIN-CONTAINING PROTEIN"/>
    <property type="match status" value="1"/>
</dbReference>
<feature type="transmembrane region" description="Helical" evidence="1">
    <location>
        <begin position="82"/>
        <end position="100"/>
    </location>
</feature>
<protein>
    <submittedName>
        <fullName evidence="3">DMT family transporter</fullName>
    </submittedName>
</protein>
<dbReference type="Pfam" id="PF00892">
    <property type="entry name" value="EamA"/>
    <property type="match status" value="2"/>
</dbReference>
<gene>
    <name evidence="3" type="ORF">GCM10025770_33810</name>
</gene>
<evidence type="ECO:0000259" key="2">
    <source>
        <dbReference type="Pfam" id="PF00892"/>
    </source>
</evidence>
<dbReference type="RefSeq" id="WP_345534292.1">
    <property type="nucleotide sequence ID" value="NZ_BAABLD010000017.1"/>
</dbReference>
<keyword evidence="4" id="KW-1185">Reference proteome</keyword>
<accession>A0ABP9R271</accession>
<dbReference type="Proteomes" id="UP001500547">
    <property type="component" value="Unassembled WGS sequence"/>
</dbReference>
<feature type="transmembrane region" description="Helical" evidence="1">
    <location>
        <begin position="255"/>
        <end position="275"/>
    </location>
</feature>
<feature type="transmembrane region" description="Helical" evidence="1">
    <location>
        <begin position="15"/>
        <end position="34"/>
    </location>
</feature>
<dbReference type="PANTHER" id="PTHR22911">
    <property type="entry name" value="ACYL-MALONYL CONDENSING ENZYME-RELATED"/>
    <property type="match status" value="1"/>
</dbReference>
<organism evidence="3 4">
    <name type="scientific">Viridibacterium curvum</name>
    <dbReference type="NCBI Taxonomy" id="1101404"/>
    <lineage>
        <taxon>Bacteria</taxon>
        <taxon>Pseudomonadati</taxon>
        <taxon>Pseudomonadota</taxon>
        <taxon>Betaproteobacteria</taxon>
        <taxon>Rhodocyclales</taxon>
        <taxon>Rhodocyclaceae</taxon>
        <taxon>Viridibacterium</taxon>
    </lineage>
</organism>
<proteinExistence type="predicted"/>
<feature type="domain" description="EamA" evidence="2">
    <location>
        <begin position="15"/>
        <end position="152"/>
    </location>
</feature>
<keyword evidence="1" id="KW-0812">Transmembrane</keyword>
<feature type="transmembrane region" description="Helical" evidence="1">
    <location>
        <begin position="281"/>
        <end position="297"/>
    </location>
</feature>
<reference evidence="4" key="1">
    <citation type="journal article" date="2019" name="Int. J. Syst. Evol. Microbiol.">
        <title>The Global Catalogue of Microorganisms (GCM) 10K type strain sequencing project: providing services to taxonomists for standard genome sequencing and annotation.</title>
        <authorList>
            <consortium name="The Broad Institute Genomics Platform"/>
            <consortium name="The Broad Institute Genome Sequencing Center for Infectious Disease"/>
            <person name="Wu L."/>
            <person name="Ma J."/>
        </authorList>
    </citation>
    <scope>NUCLEOTIDE SEQUENCE [LARGE SCALE GENOMIC DNA]</scope>
    <source>
        <strain evidence="4">JCM 18715</strain>
    </source>
</reference>
<feature type="transmembrane region" description="Helical" evidence="1">
    <location>
        <begin position="226"/>
        <end position="248"/>
    </location>
</feature>
<evidence type="ECO:0000256" key="1">
    <source>
        <dbReference type="SAM" id="Phobius"/>
    </source>
</evidence>
<dbReference type="InterPro" id="IPR037185">
    <property type="entry name" value="EmrE-like"/>
</dbReference>
<feature type="transmembrane region" description="Helical" evidence="1">
    <location>
        <begin position="112"/>
        <end position="129"/>
    </location>
</feature>
<feature type="transmembrane region" description="Helical" evidence="1">
    <location>
        <begin position="40"/>
        <end position="61"/>
    </location>
</feature>
<evidence type="ECO:0000313" key="3">
    <source>
        <dbReference type="EMBL" id="GAA5170605.1"/>
    </source>
</evidence>
<evidence type="ECO:0000313" key="4">
    <source>
        <dbReference type="Proteomes" id="UP001500547"/>
    </source>
</evidence>
<dbReference type="InterPro" id="IPR000620">
    <property type="entry name" value="EamA_dom"/>
</dbReference>
<feature type="domain" description="EamA" evidence="2">
    <location>
        <begin position="164"/>
        <end position="297"/>
    </location>
</feature>
<feature type="transmembrane region" description="Helical" evidence="1">
    <location>
        <begin position="136"/>
        <end position="155"/>
    </location>
</feature>
<sequence>MSDTPVVPDSSNSRLALLMLVAGAMCIAFAPIFVRLADVGPVSVVAWRLGLSIPFALFWWWQIRHRPVTPDRRRDGGRPGRFWLVVSGVLLAIDLALWHISVHYTSVANSTFILNLAPIFVTIGAWMLFGETIGGGFALALAAAIAGAALLVRASFDVSMRDLTGDLIALAAAVFYAGYQLSVKHCRKYYATAHILAGTAIVTPLVLAPVIFLLDEKVIPTSLQGWVAVIGIALICQVIGQGLITSAVRHVRANLASVVLLVQPVTAAWLAVILFNEQITLLRLIGCGLVLAGIVLARRSNR</sequence>